<proteinExistence type="predicted"/>
<dbReference type="Pfam" id="PF11164">
    <property type="entry name" value="DUF2948"/>
    <property type="match status" value="1"/>
</dbReference>
<evidence type="ECO:0000313" key="1">
    <source>
        <dbReference type="EMBL" id="MCP1337945.1"/>
    </source>
</evidence>
<evidence type="ECO:0000313" key="2">
    <source>
        <dbReference type="Proteomes" id="UP001055804"/>
    </source>
</evidence>
<dbReference type="RefSeq" id="WP_269333905.1">
    <property type="nucleotide sequence ID" value="NZ_JAMZFT010000004.1"/>
</dbReference>
<dbReference type="AlphaFoldDB" id="A0A9J6PGS3"/>
<sequence length="153" mass="16876">MTKGSRAGGALAEGLKLIAQDEEDLMVFSSLLQDALVRVGDMRFLPSTRRFALVLNRFVWEGEGAARTRRPLRTRTGLHFENVRSAKARGIPLADEAHVLELLAIVSNEDESGLSIDLVFAGGGQIRLEVETVEAQLRDLTRPWTAKSRPAHD</sequence>
<name>A0A9J6PGS3_9PROT</name>
<organism evidence="1 2">
    <name type="scientific">Futiania mangrovi</name>
    <dbReference type="NCBI Taxonomy" id="2959716"/>
    <lineage>
        <taxon>Bacteria</taxon>
        <taxon>Pseudomonadati</taxon>
        <taxon>Pseudomonadota</taxon>
        <taxon>Alphaproteobacteria</taxon>
        <taxon>Futianiales</taxon>
        <taxon>Futianiaceae</taxon>
        <taxon>Futiania</taxon>
    </lineage>
</organism>
<keyword evidence="2" id="KW-1185">Reference proteome</keyword>
<gene>
    <name evidence="1" type="ORF">NJQ99_16100</name>
</gene>
<dbReference type="EMBL" id="JAMZFT010000004">
    <property type="protein sequence ID" value="MCP1337945.1"/>
    <property type="molecule type" value="Genomic_DNA"/>
</dbReference>
<dbReference type="Proteomes" id="UP001055804">
    <property type="component" value="Unassembled WGS sequence"/>
</dbReference>
<protein>
    <submittedName>
        <fullName evidence="1">DUF2948 family protein</fullName>
    </submittedName>
</protein>
<accession>A0A9J6PGS3</accession>
<reference evidence="1" key="1">
    <citation type="submission" date="2022-06" db="EMBL/GenBank/DDBJ databases">
        <title>Isolation and Genomics of Futiania mangrovii gen. nov., sp. nov., a Rare and Metabolically-versatile member in the Class Alphaproteobacteria.</title>
        <authorList>
            <person name="Liu L."/>
            <person name="Huang W.-C."/>
            <person name="Pan J."/>
            <person name="Li J."/>
            <person name="Huang Y."/>
            <person name="Du H."/>
            <person name="Liu Y."/>
            <person name="Li M."/>
        </authorList>
    </citation>
    <scope>NUCLEOTIDE SEQUENCE</scope>
    <source>
        <strain evidence="1">FT118</strain>
    </source>
</reference>
<dbReference type="InterPro" id="IPR021335">
    <property type="entry name" value="DUF2948"/>
</dbReference>
<comment type="caution">
    <text evidence="1">The sequence shown here is derived from an EMBL/GenBank/DDBJ whole genome shotgun (WGS) entry which is preliminary data.</text>
</comment>